<dbReference type="Proteomes" id="UP000029221">
    <property type="component" value="Unassembled WGS sequence"/>
</dbReference>
<evidence type="ECO:0000313" key="2">
    <source>
        <dbReference type="Proteomes" id="UP000029221"/>
    </source>
</evidence>
<proteinExistence type="predicted"/>
<protein>
    <submittedName>
        <fullName evidence="1">Uncharacterized protein</fullName>
    </submittedName>
</protein>
<organism evidence="1 2">
    <name type="scientific">Nonlabens tegetincola</name>
    <dbReference type="NCBI Taxonomy" id="323273"/>
    <lineage>
        <taxon>Bacteria</taxon>
        <taxon>Pseudomonadati</taxon>
        <taxon>Bacteroidota</taxon>
        <taxon>Flavobacteriia</taxon>
        <taxon>Flavobacteriales</taxon>
        <taxon>Flavobacteriaceae</taxon>
        <taxon>Nonlabens</taxon>
    </lineage>
</organism>
<keyword evidence="2" id="KW-1185">Reference proteome</keyword>
<dbReference type="eggNOG" id="ENOG502ZCHT">
    <property type="taxonomic scope" value="Bacteria"/>
</dbReference>
<comment type="caution">
    <text evidence="1">The sequence shown here is derived from an EMBL/GenBank/DDBJ whole genome shotgun (WGS) entry which is preliminary data.</text>
</comment>
<name>A0A090PZW8_9FLAO</name>
<reference evidence="1" key="1">
    <citation type="journal article" date="2014" name="Genome Announc.">
        <title>Draft Genome Sequences of Marine Flavobacterium Nonlabens Strains NR17, NR24, NR27, NR32, NR33, and Ara13.</title>
        <authorList>
            <person name="Nakanishi M."/>
            <person name="Meirelles P."/>
            <person name="Suzuki R."/>
            <person name="Takatani N."/>
            <person name="Mino S."/>
            <person name="Suda W."/>
            <person name="Oshima K."/>
            <person name="Hattori M."/>
            <person name="Ohkuma M."/>
            <person name="Hosokawa M."/>
            <person name="Miyashita K."/>
            <person name="Thompson F.L."/>
            <person name="Niwa A."/>
            <person name="Sawabe T."/>
            <person name="Sawabe T."/>
        </authorList>
    </citation>
    <scope>NUCLEOTIDE SEQUENCE [LARGE SCALE GENOMIC DNA]</scope>
    <source>
        <strain evidence="1">JCM 19294</strain>
    </source>
</reference>
<sequence>MGLLKLPDSSLITYNLSFKEENGKIKGFSYSDMNGEHETKSAVVGKYDSEENKLEFREVEIIYTKSNIKEIDFCNVYFTGDLRKLNGKAEIKGTFKGYYDDLTSCIDGELVMQAAEKVKKRNEKFQKRVNRTNKVPDSIKQKINMSKMFNRFSKNQLKGGENLNIILKDKNIKLIIWDDQEADGDKIELSINDRKILKDFEPSTTKKIIPLEFIDPVNTIKIKALNIGNKPPNTAKIAIEAKDGQVIDVTSQLKVGEDVTFTFFKEKPKIQK</sequence>
<evidence type="ECO:0000313" key="1">
    <source>
        <dbReference type="EMBL" id="GAK96335.1"/>
    </source>
</evidence>
<gene>
    <name evidence="1" type="ORF">JCM19294_1848</name>
</gene>
<dbReference type="AlphaFoldDB" id="A0A090PZW8"/>
<accession>A0A090PZW8</accession>
<dbReference type="STRING" id="319236.BST91_08510"/>
<dbReference type="EMBL" id="BBML01000002">
    <property type="protein sequence ID" value="GAK96335.1"/>
    <property type="molecule type" value="Genomic_DNA"/>
</dbReference>